<evidence type="ECO:0000256" key="1">
    <source>
        <dbReference type="SAM" id="MobiDB-lite"/>
    </source>
</evidence>
<dbReference type="PANTHER" id="PTHR47785:SF6">
    <property type="entry name" value="ZN(II)2CYS6 TRANSCRIPTION FACTOR (EUROFUNG)"/>
    <property type="match status" value="1"/>
</dbReference>
<evidence type="ECO:0000313" key="3">
    <source>
        <dbReference type="Proteomes" id="UP000254866"/>
    </source>
</evidence>
<sequence>MAKLLTMKDKTLVEILDRLKSLESKVDRIPLRPSGLSGFGRSLSTPSTSTDVDSTPYASSLLRPPFQSNPGGSSRSQPYRHTSAAHKMLTWPAVQQLLLQVMPSNLADLKSLEQEGSAFIIRMQKGTSDLPLDEALQDRPFVGMQTQATRAAGGARVTFPNLTREMMHHLATAYFDTFNLLYPFMDRQNFISDTLSRVQTEGFNGDTDSVIALLVFALGELAIEGSRGAPIEGHNGRSSGVRGGSALRPPGLAYFNEARKRIGFVLTECDLENVQIFSLAACVDNPRPQTHETKVTHDISTDSITNVVPTMCNTIDWDSPRGHLTKRAYWHCVLMETGLHLELDLPLTGIIALEESIGLPTFNGPFCEADDRGNQSSHFHAHYASQIALRQLCAELHDNINDSMTNTQTDPASSEPFRELTAGSLKQLASQLTQWHGMLPRELQWKEDDPASFPSPQPFNFPGSNQAVDPELAPQPHPPRRPLFSTDVDSEPVQYPYLYDIQVAFLRTKYYYAKYMIYRPFVYKALHFPDLMTQDDAEGVAECLRVFAHPWP</sequence>
<dbReference type="OrthoDB" id="6133115at2759"/>
<reference evidence="2 3" key="1">
    <citation type="journal article" date="2018" name="IMA Fungus">
        <title>IMA Genome-F 9: Draft genome sequence of Annulohypoxylon stygium, Aspergillus mulundensis, Berkeleyomyces basicola (syn. Thielaviopsis basicola), Ceratocystis smalleyi, two Cercospora beticola strains, Coleophoma cylindrospora, Fusarium fracticaudum, Phialophora cf. hyalina, and Morchella septimelata.</title>
        <authorList>
            <person name="Wingfield B.D."/>
            <person name="Bills G.F."/>
            <person name="Dong Y."/>
            <person name="Huang W."/>
            <person name="Nel W.J."/>
            <person name="Swalarsk-Parry B.S."/>
            <person name="Vaghefi N."/>
            <person name="Wilken P.M."/>
            <person name="An Z."/>
            <person name="de Beer Z.W."/>
            <person name="De Vos L."/>
            <person name="Chen L."/>
            <person name="Duong T.A."/>
            <person name="Gao Y."/>
            <person name="Hammerbacher A."/>
            <person name="Kikkert J.R."/>
            <person name="Li Y."/>
            <person name="Li H."/>
            <person name="Li K."/>
            <person name="Li Q."/>
            <person name="Liu X."/>
            <person name="Ma X."/>
            <person name="Naidoo K."/>
            <person name="Pethybridge S.J."/>
            <person name="Sun J."/>
            <person name="Steenkamp E.T."/>
            <person name="van der Nest M.A."/>
            <person name="van Wyk S."/>
            <person name="Wingfield M.J."/>
            <person name="Xiong C."/>
            <person name="Yue Q."/>
            <person name="Zhang X."/>
        </authorList>
    </citation>
    <scope>NUCLEOTIDE SEQUENCE [LARGE SCALE GENOMIC DNA]</scope>
    <source>
        <strain evidence="2 3">BP 5553</strain>
    </source>
</reference>
<keyword evidence="3" id="KW-1185">Reference proteome</keyword>
<proteinExistence type="predicted"/>
<evidence type="ECO:0000313" key="2">
    <source>
        <dbReference type="EMBL" id="RDL36606.1"/>
    </source>
</evidence>
<feature type="region of interest" description="Disordered" evidence="1">
    <location>
        <begin position="447"/>
        <end position="479"/>
    </location>
</feature>
<feature type="compositionally biased region" description="Low complexity" evidence="1">
    <location>
        <begin position="44"/>
        <end position="56"/>
    </location>
</feature>
<dbReference type="AlphaFoldDB" id="A0A370TM62"/>
<dbReference type="GeneID" id="43598807"/>
<dbReference type="STRING" id="2656787.A0A370TM62"/>
<feature type="compositionally biased region" description="Polar residues" evidence="1">
    <location>
        <begin position="66"/>
        <end position="80"/>
    </location>
</feature>
<dbReference type="Proteomes" id="UP000254866">
    <property type="component" value="Unassembled WGS sequence"/>
</dbReference>
<protein>
    <recommendedName>
        <fullName evidence="4">Transcription factor domain-containing protein</fullName>
    </recommendedName>
</protein>
<comment type="caution">
    <text evidence="2">The sequence shown here is derived from an EMBL/GenBank/DDBJ whole genome shotgun (WGS) entry which is preliminary data.</text>
</comment>
<dbReference type="InterPro" id="IPR053181">
    <property type="entry name" value="EcdB-like_regulator"/>
</dbReference>
<evidence type="ECO:0008006" key="4">
    <source>
        <dbReference type="Google" id="ProtNLM"/>
    </source>
</evidence>
<feature type="region of interest" description="Disordered" evidence="1">
    <location>
        <begin position="37"/>
        <end position="80"/>
    </location>
</feature>
<organism evidence="2 3">
    <name type="scientific">Venustampulla echinocandica</name>
    <dbReference type="NCBI Taxonomy" id="2656787"/>
    <lineage>
        <taxon>Eukaryota</taxon>
        <taxon>Fungi</taxon>
        <taxon>Dikarya</taxon>
        <taxon>Ascomycota</taxon>
        <taxon>Pezizomycotina</taxon>
        <taxon>Leotiomycetes</taxon>
        <taxon>Helotiales</taxon>
        <taxon>Pleuroascaceae</taxon>
        <taxon>Venustampulla</taxon>
    </lineage>
</organism>
<dbReference type="PANTHER" id="PTHR47785">
    <property type="entry name" value="ZN(II)2CYS6 TRANSCRIPTION FACTOR (EUROFUNG)-RELATED-RELATED"/>
    <property type="match status" value="1"/>
</dbReference>
<accession>A0A370TM62</accession>
<dbReference type="CDD" id="cd12148">
    <property type="entry name" value="fungal_TF_MHR"/>
    <property type="match status" value="1"/>
</dbReference>
<dbReference type="RefSeq" id="XP_031869262.1">
    <property type="nucleotide sequence ID" value="XM_032014581.1"/>
</dbReference>
<gene>
    <name evidence="2" type="ORF">BP5553_05958</name>
</gene>
<name>A0A370TM62_9HELO</name>
<dbReference type="EMBL" id="NPIC01000004">
    <property type="protein sequence ID" value="RDL36606.1"/>
    <property type="molecule type" value="Genomic_DNA"/>
</dbReference>